<protein>
    <submittedName>
        <fullName evidence="3 4">DDE-1 domain-containing protein</fullName>
    </submittedName>
</protein>
<dbReference type="Proteomes" id="UP000095281">
    <property type="component" value="Unplaced"/>
</dbReference>
<evidence type="ECO:0000313" key="4">
    <source>
        <dbReference type="WBParaSite" id="MhA1_Contig2954.frz3.gene1"/>
    </source>
</evidence>
<reference evidence="3 4" key="1">
    <citation type="submission" date="2016-11" db="UniProtKB">
        <authorList>
            <consortium name="WormBaseParasite"/>
        </authorList>
    </citation>
    <scope>IDENTIFICATION</scope>
</reference>
<proteinExistence type="predicted"/>
<name>A0A1I8BIJ8_MELHA</name>
<dbReference type="InterPro" id="IPR004875">
    <property type="entry name" value="DDE_SF_endonuclease_dom"/>
</dbReference>
<dbReference type="WBParaSite" id="MhA1_Contig2667.frz3.gene2">
    <property type="protein sequence ID" value="MhA1_Contig2667.frz3.gene2"/>
    <property type="gene ID" value="MhA1_Contig2667.frz3.gene2"/>
</dbReference>
<evidence type="ECO:0000259" key="1">
    <source>
        <dbReference type="Pfam" id="PF03184"/>
    </source>
</evidence>
<sequence>MADMLCCTCSTPTSCAHLCKICQKPCHAIEPCAISCGEEGFGTNVICSDCFLDIEDVEEVFGNYLFGSRLLIWDSFRAHISKETKETLRRLALHTAVISGGTTKYIQVPDVSWNSPFKNSIREQHTNWMVHGQKLTTSSGNLKAPPIETYLEWICMDWIIS</sequence>
<dbReference type="AlphaFoldDB" id="A0A1I8BIJ8"/>
<dbReference type="Pfam" id="PF03184">
    <property type="entry name" value="DDE_1"/>
    <property type="match status" value="1"/>
</dbReference>
<feature type="domain" description="DDE-1" evidence="1">
    <location>
        <begin position="69"/>
        <end position="158"/>
    </location>
</feature>
<accession>A0A1I8BIJ8</accession>
<organism evidence="2 3">
    <name type="scientific">Meloidogyne hapla</name>
    <name type="common">Root-knot nematode worm</name>
    <dbReference type="NCBI Taxonomy" id="6305"/>
    <lineage>
        <taxon>Eukaryota</taxon>
        <taxon>Metazoa</taxon>
        <taxon>Ecdysozoa</taxon>
        <taxon>Nematoda</taxon>
        <taxon>Chromadorea</taxon>
        <taxon>Rhabditida</taxon>
        <taxon>Tylenchina</taxon>
        <taxon>Tylenchomorpha</taxon>
        <taxon>Tylenchoidea</taxon>
        <taxon>Meloidogynidae</taxon>
        <taxon>Meloidogyninae</taxon>
        <taxon>Meloidogyne</taxon>
    </lineage>
</organism>
<dbReference type="WBParaSite" id="MhA1_Contig2954.frz3.gene1">
    <property type="protein sequence ID" value="MhA1_Contig2954.frz3.gene1"/>
    <property type="gene ID" value="MhA1_Contig2954.frz3.gene1"/>
</dbReference>
<keyword evidence="2" id="KW-1185">Reference proteome</keyword>
<evidence type="ECO:0000313" key="2">
    <source>
        <dbReference type="Proteomes" id="UP000095281"/>
    </source>
</evidence>
<dbReference type="GO" id="GO:0003676">
    <property type="term" value="F:nucleic acid binding"/>
    <property type="evidence" value="ECO:0007669"/>
    <property type="project" value="InterPro"/>
</dbReference>
<evidence type="ECO:0000313" key="3">
    <source>
        <dbReference type="WBParaSite" id="MhA1_Contig2667.frz3.gene2"/>
    </source>
</evidence>